<keyword evidence="1" id="KW-1133">Transmembrane helix</keyword>
<accession>A0A9P5NSX3</accession>
<keyword evidence="3" id="KW-1185">Reference proteome</keyword>
<evidence type="ECO:0000256" key="1">
    <source>
        <dbReference type="SAM" id="Phobius"/>
    </source>
</evidence>
<reference evidence="2" key="1">
    <citation type="submission" date="2020-11" db="EMBL/GenBank/DDBJ databases">
        <authorList>
            <consortium name="DOE Joint Genome Institute"/>
            <person name="Ahrendt S."/>
            <person name="Riley R."/>
            <person name="Andreopoulos W."/>
            <person name="LaButti K."/>
            <person name="Pangilinan J."/>
            <person name="Ruiz-duenas F.J."/>
            <person name="Barrasa J.M."/>
            <person name="Sanchez-Garcia M."/>
            <person name="Camarero S."/>
            <person name="Miyauchi S."/>
            <person name="Serrano A."/>
            <person name="Linde D."/>
            <person name="Babiker R."/>
            <person name="Drula E."/>
            <person name="Ayuso-Fernandez I."/>
            <person name="Pacheco R."/>
            <person name="Padilla G."/>
            <person name="Ferreira P."/>
            <person name="Barriuso J."/>
            <person name="Kellner H."/>
            <person name="Castanera R."/>
            <person name="Alfaro M."/>
            <person name="Ramirez L."/>
            <person name="Pisabarro A.G."/>
            <person name="Kuo A."/>
            <person name="Tritt A."/>
            <person name="Lipzen A."/>
            <person name="He G."/>
            <person name="Yan M."/>
            <person name="Ng V."/>
            <person name="Cullen D."/>
            <person name="Martin F."/>
            <person name="Rosso M.-N."/>
            <person name="Henrissat B."/>
            <person name="Hibbett D."/>
            <person name="Martinez A.T."/>
            <person name="Grigoriev I.V."/>
        </authorList>
    </citation>
    <scope>NUCLEOTIDE SEQUENCE</scope>
    <source>
        <strain evidence="2">AH 44721</strain>
    </source>
</reference>
<organism evidence="2 3">
    <name type="scientific">Gymnopilus junonius</name>
    <name type="common">Spectacular rustgill mushroom</name>
    <name type="synonym">Gymnopilus spectabilis subsp. junonius</name>
    <dbReference type="NCBI Taxonomy" id="109634"/>
    <lineage>
        <taxon>Eukaryota</taxon>
        <taxon>Fungi</taxon>
        <taxon>Dikarya</taxon>
        <taxon>Basidiomycota</taxon>
        <taxon>Agaricomycotina</taxon>
        <taxon>Agaricomycetes</taxon>
        <taxon>Agaricomycetidae</taxon>
        <taxon>Agaricales</taxon>
        <taxon>Agaricineae</taxon>
        <taxon>Hymenogastraceae</taxon>
        <taxon>Gymnopilus</taxon>
    </lineage>
</organism>
<dbReference type="EMBL" id="JADNYJ010000031">
    <property type="protein sequence ID" value="KAF8903357.1"/>
    <property type="molecule type" value="Genomic_DNA"/>
</dbReference>
<comment type="caution">
    <text evidence="2">The sequence shown here is derived from an EMBL/GenBank/DDBJ whole genome shotgun (WGS) entry which is preliminary data.</text>
</comment>
<proteinExistence type="predicted"/>
<evidence type="ECO:0000313" key="3">
    <source>
        <dbReference type="Proteomes" id="UP000724874"/>
    </source>
</evidence>
<gene>
    <name evidence="2" type="ORF">CPB84DRAFT_1774661</name>
</gene>
<dbReference type="AlphaFoldDB" id="A0A9P5NSX3"/>
<evidence type="ECO:0000313" key="2">
    <source>
        <dbReference type="EMBL" id="KAF8903357.1"/>
    </source>
</evidence>
<feature type="transmembrane region" description="Helical" evidence="1">
    <location>
        <begin position="76"/>
        <end position="95"/>
    </location>
</feature>
<sequence>MSLLLLCRVLFIVCYALALSFVIQLHFNLHCNFLPRHDHPPPFKLLPTCICLDGLLLLSCLLHHNGYRLNVRASGTAQKIIILFLRYAIMLYYVVCI</sequence>
<keyword evidence="1" id="KW-0812">Transmembrane</keyword>
<protein>
    <submittedName>
        <fullName evidence="2">Uncharacterized protein</fullName>
    </submittedName>
</protein>
<keyword evidence="1" id="KW-0472">Membrane</keyword>
<name>A0A9P5NSX3_GYMJU</name>
<dbReference type="Proteomes" id="UP000724874">
    <property type="component" value="Unassembled WGS sequence"/>
</dbReference>